<evidence type="ECO:0000256" key="2">
    <source>
        <dbReference type="ARBA" id="ARBA00022475"/>
    </source>
</evidence>
<dbReference type="AlphaFoldDB" id="A0A2R4C6T3"/>
<keyword evidence="2" id="KW-1003">Cell membrane</keyword>
<keyword evidence="5 6" id="KW-0472">Membrane</keyword>
<name>A0A2R4C6T3_9BURK</name>
<protein>
    <submittedName>
        <fullName evidence="7">Lysine transporter LysE</fullName>
    </submittedName>
</protein>
<dbReference type="GO" id="GO:0033228">
    <property type="term" value="P:cysteine export across plasma membrane"/>
    <property type="evidence" value="ECO:0007669"/>
    <property type="project" value="TreeGrafter"/>
</dbReference>
<evidence type="ECO:0000313" key="8">
    <source>
        <dbReference type="Proteomes" id="UP000240505"/>
    </source>
</evidence>
<dbReference type="EMBL" id="CP028324">
    <property type="protein sequence ID" value="AVR95309.1"/>
    <property type="molecule type" value="Genomic_DNA"/>
</dbReference>
<dbReference type="OrthoDB" id="9812084at2"/>
<keyword evidence="8" id="KW-1185">Reference proteome</keyword>
<dbReference type="GO" id="GO:0005886">
    <property type="term" value="C:plasma membrane"/>
    <property type="evidence" value="ECO:0007669"/>
    <property type="project" value="UniProtKB-SubCell"/>
</dbReference>
<dbReference type="GO" id="GO:0015171">
    <property type="term" value="F:amino acid transmembrane transporter activity"/>
    <property type="evidence" value="ECO:0007669"/>
    <property type="project" value="TreeGrafter"/>
</dbReference>
<feature type="transmembrane region" description="Helical" evidence="6">
    <location>
        <begin position="142"/>
        <end position="168"/>
    </location>
</feature>
<dbReference type="KEGG" id="masz:C9I28_05885"/>
<organism evidence="7 8">
    <name type="scientific">Pseudoduganella armeniaca</name>
    <dbReference type="NCBI Taxonomy" id="2072590"/>
    <lineage>
        <taxon>Bacteria</taxon>
        <taxon>Pseudomonadati</taxon>
        <taxon>Pseudomonadota</taxon>
        <taxon>Betaproteobacteria</taxon>
        <taxon>Burkholderiales</taxon>
        <taxon>Oxalobacteraceae</taxon>
        <taxon>Telluria group</taxon>
        <taxon>Pseudoduganella</taxon>
    </lineage>
</organism>
<feature type="transmembrane region" description="Helical" evidence="6">
    <location>
        <begin position="72"/>
        <end position="93"/>
    </location>
</feature>
<dbReference type="PANTHER" id="PTHR30086">
    <property type="entry name" value="ARGININE EXPORTER PROTEIN ARGO"/>
    <property type="match status" value="1"/>
</dbReference>
<gene>
    <name evidence="7" type="ORF">C9I28_05885</name>
</gene>
<feature type="transmembrane region" description="Helical" evidence="6">
    <location>
        <begin position="180"/>
        <end position="197"/>
    </location>
</feature>
<evidence type="ECO:0000256" key="5">
    <source>
        <dbReference type="ARBA" id="ARBA00023136"/>
    </source>
</evidence>
<dbReference type="InterPro" id="IPR001123">
    <property type="entry name" value="LeuE-type"/>
</dbReference>
<dbReference type="Pfam" id="PF01810">
    <property type="entry name" value="LysE"/>
    <property type="match status" value="1"/>
</dbReference>
<evidence type="ECO:0000256" key="1">
    <source>
        <dbReference type="ARBA" id="ARBA00004651"/>
    </source>
</evidence>
<reference evidence="7 8" key="1">
    <citation type="submission" date="2018-03" db="EMBL/GenBank/DDBJ databases">
        <title>Massilia armeniaca sp. nov., isolated from desert soil.</title>
        <authorList>
            <person name="Huang H."/>
            <person name="Ren M."/>
        </authorList>
    </citation>
    <scope>NUCLEOTIDE SEQUENCE [LARGE SCALE GENOMIC DNA]</scope>
    <source>
        <strain evidence="7 8">ZMN-3</strain>
    </source>
</reference>
<evidence type="ECO:0000256" key="6">
    <source>
        <dbReference type="SAM" id="Phobius"/>
    </source>
</evidence>
<dbReference type="Proteomes" id="UP000240505">
    <property type="component" value="Chromosome"/>
</dbReference>
<proteinExistence type="predicted"/>
<sequence>MLTTEWIISFLAFAFSMAISPGPNNLMVMAASSNFGLARTLPHMFGIWIGFFGLLVLTSLGVGSVVKNVPEVYTVMKVLGALYLLYLGVRIAMADNAIESKEARPFTVVEAAGFQLVNPKGWLMALGTASTFAPQGTDPLNYALVAGGFFTLVNIISNGLWALLGRGIAQLLGTPARRRIFNLSMATLLFISIYFIIV</sequence>
<keyword evidence="4 6" id="KW-1133">Transmembrane helix</keyword>
<evidence type="ECO:0000256" key="4">
    <source>
        <dbReference type="ARBA" id="ARBA00022989"/>
    </source>
</evidence>
<dbReference type="RefSeq" id="WP_107140660.1">
    <property type="nucleotide sequence ID" value="NZ_CP028324.1"/>
</dbReference>
<dbReference type="PANTHER" id="PTHR30086:SF20">
    <property type="entry name" value="ARGININE EXPORTER PROTEIN ARGO-RELATED"/>
    <property type="match status" value="1"/>
</dbReference>
<evidence type="ECO:0000313" key="7">
    <source>
        <dbReference type="EMBL" id="AVR95309.1"/>
    </source>
</evidence>
<keyword evidence="3 6" id="KW-0812">Transmembrane</keyword>
<feature type="transmembrane region" description="Helical" evidence="6">
    <location>
        <begin position="45"/>
        <end position="66"/>
    </location>
</feature>
<feature type="transmembrane region" description="Helical" evidence="6">
    <location>
        <begin position="6"/>
        <end position="24"/>
    </location>
</feature>
<evidence type="ECO:0000256" key="3">
    <source>
        <dbReference type="ARBA" id="ARBA00022692"/>
    </source>
</evidence>
<accession>A0A2R4C6T3</accession>
<comment type="subcellular location">
    <subcellularLocation>
        <location evidence="1">Cell membrane</location>
        <topology evidence="1">Multi-pass membrane protein</topology>
    </subcellularLocation>
</comment>